<proteinExistence type="predicted"/>
<sequence length="56" mass="6831">MMMEREGIRETEPEPENRLIGGKCHLRQRFDHFSAFFKRTRSLRKMRPQLNLRSVI</sequence>
<evidence type="ECO:0000313" key="1">
    <source>
        <dbReference type="WBParaSite" id="MCU_008301-RA"/>
    </source>
</evidence>
<dbReference type="WBParaSite" id="MCU_008301-RA">
    <property type="protein sequence ID" value="MCU_008301-RA"/>
    <property type="gene ID" value="MCU_008301"/>
</dbReference>
<dbReference type="AlphaFoldDB" id="A0A5K3FHW2"/>
<accession>A0A5K3FHW2</accession>
<protein>
    <submittedName>
        <fullName evidence="1">Uncharacterized protein</fullName>
    </submittedName>
</protein>
<organism evidence="1">
    <name type="scientific">Mesocestoides corti</name>
    <name type="common">Flatworm</name>
    <dbReference type="NCBI Taxonomy" id="53468"/>
    <lineage>
        <taxon>Eukaryota</taxon>
        <taxon>Metazoa</taxon>
        <taxon>Spiralia</taxon>
        <taxon>Lophotrochozoa</taxon>
        <taxon>Platyhelminthes</taxon>
        <taxon>Cestoda</taxon>
        <taxon>Eucestoda</taxon>
        <taxon>Cyclophyllidea</taxon>
        <taxon>Mesocestoididae</taxon>
        <taxon>Mesocestoides</taxon>
    </lineage>
</organism>
<name>A0A5K3FHW2_MESCO</name>
<reference evidence="1" key="1">
    <citation type="submission" date="2019-11" db="UniProtKB">
        <authorList>
            <consortium name="WormBaseParasite"/>
        </authorList>
    </citation>
    <scope>IDENTIFICATION</scope>
</reference>